<dbReference type="InterPro" id="IPR032675">
    <property type="entry name" value="LRR_dom_sf"/>
</dbReference>
<evidence type="ECO:0000313" key="2">
    <source>
        <dbReference type="Proteomes" id="UP000237347"/>
    </source>
</evidence>
<keyword evidence="2" id="KW-1185">Reference proteome</keyword>
<dbReference type="Gene3D" id="3.80.10.10">
    <property type="entry name" value="Ribonuclease Inhibitor"/>
    <property type="match status" value="3"/>
</dbReference>
<dbReference type="Proteomes" id="UP000237347">
    <property type="component" value="Unassembled WGS sequence"/>
</dbReference>
<reference evidence="1 2" key="1">
    <citation type="journal article" date="2018" name="Sci. Data">
        <title>The draft genome sequence of cork oak.</title>
        <authorList>
            <person name="Ramos A.M."/>
            <person name="Usie A."/>
            <person name="Barbosa P."/>
            <person name="Barros P.M."/>
            <person name="Capote T."/>
            <person name="Chaves I."/>
            <person name="Simoes F."/>
            <person name="Abreu I."/>
            <person name="Carrasquinho I."/>
            <person name="Faro C."/>
            <person name="Guimaraes J.B."/>
            <person name="Mendonca D."/>
            <person name="Nobrega F."/>
            <person name="Rodrigues L."/>
            <person name="Saibo N.J.M."/>
            <person name="Varela M.C."/>
            <person name="Egas C."/>
            <person name="Matos J."/>
            <person name="Miguel C.M."/>
            <person name="Oliveira M.M."/>
            <person name="Ricardo C.P."/>
            <person name="Goncalves S."/>
        </authorList>
    </citation>
    <scope>NUCLEOTIDE SEQUENCE [LARGE SCALE GENOMIC DNA]</scope>
    <source>
        <strain evidence="2">cv. HL8</strain>
    </source>
</reference>
<gene>
    <name evidence="1" type="primary">SNC1_3</name>
    <name evidence="1" type="ORF">CFP56_023556</name>
</gene>
<sequence length="763" mass="87087">MKCENLERLVYFNMPHGNIIISKPFKQVLCFEKLKRINLEHCESIQKFPELWAPNLKQFDLSYCKNLVEIHESIGLLDKLETLNLFGCKKLQALPRRLEFKSLIFFFISVIVNPFKNYRSCVHESIGLLDKLKVLDLSFCKRLQALPRRLEFKSLIHFNLISCKSIQELPKLCVPNLEDLNLSLCKNLVEIHESIGLLDKLEVLDPSFCKKLQALPRRLEFKSLELFFLVTVNPFKNYLSCFHESIGLLDKLESWDLQNCGKLQTLPLRLTLKSLKYFDLSGSTSLENFPNIDPKMQCLETLELCGTRIREFPSSNSIYQFQKLKDLSFSTNIPRQTCNSFDGYRFLQLERLTLSGENVTTLNDLDVDYFPKLYVLTPKNTNIVTILESLINFTRLSDLHIVDCKHFEEIQELPQSLRNLKVRNCPSWNLQSSNKILSQGIAKKNANRVHEFSHWPLCWIVSFPVPGSEIPDEFNHQSDGNSISFMVDQNRRFPYIFAVSFALGPTNGYCEFGIYVDVNGFKIECGSVHLEKSESCSLWFFAGPLCEWKKLNLSKQSHLKVIVKMENYYDHEESMDPTTIMKKFGVHVECICCPHKSSIPDSLPLLPLFPTSCNEGDSRHAIAMETTNATGFEYGLKGFQGDLNVSLSIPIDLKVHPLIPLPYSSNMDHEVFKTVSDLGHLKEFHNDGCNLSLSLNDSNASECEPPQVPDTSNGSDFRFGQLDLVGSTVSGGFDLGSSSMTHEFVNDDFDLNLCPTSTKTRTS</sequence>
<comment type="caution">
    <text evidence="1">The sequence shown here is derived from an EMBL/GenBank/DDBJ whole genome shotgun (WGS) entry which is preliminary data.</text>
</comment>
<accession>A0AAW0K9Q4</accession>
<dbReference type="EMBL" id="PKMF04000373">
    <property type="protein sequence ID" value="KAK7835214.1"/>
    <property type="molecule type" value="Genomic_DNA"/>
</dbReference>
<dbReference type="SUPFAM" id="SSF52058">
    <property type="entry name" value="L domain-like"/>
    <property type="match status" value="1"/>
</dbReference>
<dbReference type="PANTHER" id="PTHR47186:SF3">
    <property type="entry name" value="OS09G0267800 PROTEIN"/>
    <property type="match status" value="1"/>
</dbReference>
<proteinExistence type="predicted"/>
<name>A0AAW0K9Q4_QUESU</name>
<organism evidence="1 2">
    <name type="scientific">Quercus suber</name>
    <name type="common">Cork oak</name>
    <dbReference type="NCBI Taxonomy" id="58331"/>
    <lineage>
        <taxon>Eukaryota</taxon>
        <taxon>Viridiplantae</taxon>
        <taxon>Streptophyta</taxon>
        <taxon>Embryophyta</taxon>
        <taxon>Tracheophyta</taxon>
        <taxon>Spermatophyta</taxon>
        <taxon>Magnoliopsida</taxon>
        <taxon>eudicotyledons</taxon>
        <taxon>Gunneridae</taxon>
        <taxon>Pentapetalae</taxon>
        <taxon>rosids</taxon>
        <taxon>fabids</taxon>
        <taxon>Fagales</taxon>
        <taxon>Fagaceae</taxon>
        <taxon>Quercus</taxon>
    </lineage>
</organism>
<evidence type="ECO:0000313" key="1">
    <source>
        <dbReference type="EMBL" id="KAK7835214.1"/>
    </source>
</evidence>
<protein>
    <submittedName>
        <fullName evidence="1">Protein suppressor of npr1-1</fullName>
    </submittedName>
</protein>
<dbReference type="PANTHER" id="PTHR47186">
    <property type="entry name" value="LEUCINE-RICH REPEAT-CONTAINING PROTEIN 57"/>
    <property type="match status" value="1"/>
</dbReference>
<dbReference type="AlphaFoldDB" id="A0AAW0K9Q4"/>